<evidence type="ECO:0000313" key="2">
    <source>
        <dbReference type="Proteomes" id="UP000009309"/>
    </source>
</evidence>
<evidence type="ECO:0000313" key="1">
    <source>
        <dbReference type="EMBL" id="CCH54792.1"/>
    </source>
</evidence>
<organism evidence="1 2">
    <name type="scientific">Fibrisoma limi BUZ 3</name>
    <dbReference type="NCBI Taxonomy" id="1185876"/>
    <lineage>
        <taxon>Bacteria</taxon>
        <taxon>Pseudomonadati</taxon>
        <taxon>Bacteroidota</taxon>
        <taxon>Cytophagia</taxon>
        <taxon>Cytophagales</taxon>
        <taxon>Spirosomataceae</taxon>
        <taxon>Fibrisoma</taxon>
    </lineage>
</organism>
<dbReference type="Proteomes" id="UP000009309">
    <property type="component" value="Unassembled WGS sequence"/>
</dbReference>
<dbReference type="STRING" id="1185876.BN8_03997"/>
<accession>I2GLL6</accession>
<reference evidence="1 2" key="1">
    <citation type="journal article" date="2012" name="J. Bacteriol.">
        <title>Genome Sequence of the Filamentous Bacterium Fibrisoma limi BUZ 3T.</title>
        <authorList>
            <person name="Filippini M."/>
            <person name="Qi W."/>
            <person name="Jaenicke S."/>
            <person name="Goesmann A."/>
            <person name="Smits T.H."/>
            <person name="Bagheri H.C."/>
        </authorList>
    </citation>
    <scope>NUCLEOTIDE SEQUENCE [LARGE SCALE GENOMIC DNA]</scope>
    <source>
        <strain evidence="2">BUZ 3T</strain>
    </source>
</reference>
<name>I2GLL6_9BACT</name>
<dbReference type="AlphaFoldDB" id="I2GLL6"/>
<protein>
    <submittedName>
        <fullName evidence="1">Uncharacterized protein</fullName>
    </submittedName>
</protein>
<comment type="caution">
    <text evidence="1">The sequence shown here is derived from an EMBL/GenBank/DDBJ whole genome shotgun (WGS) entry which is preliminary data.</text>
</comment>
<sequence>MKTTDVGQFVLLKTPCPTPDERSPVNSISVVLLIRRFP</sequence>
<proteinExistence type="predicted"/>
<dbReference type="EMBL" id="CAIT01000007">
    <property type="protein sequence ID" value="CCH54792.1"/>
    <property type="molecule type" value="Genomic_DNA"/>
</dbReference>
<gene>
    <name evidence="1" type="ORF">BN8_03997</name>
</gene>
<keyword evidence="2" id="KW-1185">Reference proteome</keyword>